<dbReference type="eggNOG" id="COG2995">
    <property type="taxonomic scope" value="Bacteria"/>
</dbReference>
<protein>
    <recommendedName>
        <fullName evidence="4">Paraquat-inducible protein A</fullName>
    </recommendedName>
</protein>
<reference evidence="2 3" key="1">
    <citation type="journal article" date="2006" name="Nat. Biotechnol.">
        <title>Genome sequence of the ubiquitous hydrocarbon-degrading marine bacterium Alcanivorax borkumensis.</title>
        <authorList>
            <person name="Schneiker S."/>
            <person name="Martins dos Santos V.A.P."/>
            <person name="Bartels D."/>
            <person name="Bekel T."/>
            <person name="Brecht M."/>
            <person name="Buhrmester J."/>
            <person name="Chernikova T.N."/>
            <person name="Denaro R."/>
            <person name="Ferrer M."/>
            <person name="Gertler C."/>
            <person name="Goesmann A."/>
            <person name="Golyshina O.V."/>
            <person name="Kaminski F."/>
            <person name="Khachane A.N."/>
            <person name="Lang S."/>
            <person name="Linke B."/>
            <person name="McHardy A.C."/>
            <person name="Meyer F."/>
            <person name="Nechitaylo T."/>
            <person name="Puehler A."/>
            <person name="Regenhardt D."/>
            <person name="Rupp O."/>
            <person name="Sabirova J.S."/>
            <person name="Selbitschka W."/>
            <person name="Yakimov M.M."/>
            <person name="Timmis K.N."/>
            <person name="Vorhoelter F.-J."/>
            <person name="Weidner S."/>
            <person name="Kaiser O."/>
            <person name="Golyshin P.N."/>
        </authorList>
    </citation>
    <scope>NUCLEOTIDE SEQUENCE [LARGE SCALE GENOMIC DNA]</scope>
    <source>
        <strain evidence="3">ATCC 700651 / DSM 11573 / NCIMB 13689 / SK2</strain>
    </source>
</reference>
<keyword evidence="1" id="KW-1133">Transmembrane helix</keyword>
<keyword evidence="1" id="KW-0472">Membrane</keyword>
<evidence type="ECO:0000313" key="3">
    <source>
        <dbReference type="Proteomes" id="UP000008871"/>
    </source>
</evidence>
<organism evidence="2 3">
    <name type="scientific">Alcanivorax borkumensis (strain ATCC 700651 / DSM 11573 / NCIMB 13689 / SK2)</name>
    <dbReference type="NCBI Taxonomy" id="393595"/>
    <lineage>
        <taxon>Bacteria</taxon>
        <taxon>Pseudomonadati</taxon>
        <taxon>Pseudomonadota</taxon>
        <taxon>Gammaproteobacteria</taxon>
        <taxon>Oceanospirillales</taxon>
        <taxon>Alcanivoracaceae</taxon>
        <taxon>Alcanivorax</taxon>
    </lineage>
</organism>
<feature type="transmembrane region" description="Helical" evidence="1">
    <location>
        <begin position="178"/>
        <end position="197"/>
    </location>
</feature>
<evidence type="ECO:0000313" key="2">
    <source>
        <dbReference type="EMBL" id="CAL17855.1"/>
    </source>
</evidence>
<evidence type="ECO:0008006" key="4">
    <source>
        <dbReference type="Google" id="ProtNLM"/>
    </source>
</evidence>
<dbReference type="Proteomes" id="UP000008871">
    <property type="component" value="Chromosome"/>
</dbReference>
<dbReference type="KEGG" id="abo:ABO_2407"/>
<dbReference type="EMBL" id="AM286690">
    <property type="protein sequence ID" value="CAL17855.1"/>
    <property type="molecule type" value="Genomic_DNA"/>
</dbReference>
<sequence length="216" mass="23813">MSELRGGELMSTDALQCPDCGTQLAAPSQPQRARGTWRCPRCECQLSGAWTLRPDSLLALTVTTSVLWLPALILPLMRLENLGLDREASLLDCVLRLMQGIYLPVGLLLLFTLVLMPLLNLLSVGRLLWAARTDTPAATSLAPFWMKAYRHSREWAMTDIFLLGILIAMTKLGDMATVTPGAGLFCLVVAVLLRLIVETLAQPDQLQRLLEARHGH</sequence>
<name>Q0VLU3_ALCBS</name>
<feature type="transmembrane region" description="Helical" evidence="1">
    <location>
        <begin position="97"/>
        <end position="122"/>
    </location>
</feature>
<evidence type="ECO:0000256" key="1">
    <source>
        <dbReference type="SAM" id="Phobius"/>
    </source>
</evidence>
<gene>
    <name evidence="2" type="ordered locus">ABO_2407</name>
</gene>
<accession>Q0VLU3</accession>
<dbReference type="InterPro" id="IPR007498">
    <property type="entry name" value="PqiA-like"/>
</dbReference>
<dbReference type="STRING" id="393595.ABO_2407"/>
<dbReference type="HOGENOM" id="CLU_041903_1_0_6"/>
<feature type="transmembrane region" description="Helical" evidence="1">
    <location>
        <begin position="57"/>
        <end position="77"/>
    </location>
</feature>
<dbReference type="Pfam" id="PF04403">
    <property type="entry name" value="PqiA"/>
    <property type="match status" value="1"/>
</dbReference>
<proteinExistence type="predicted"/>
<dbReference type="OrthoDB" id="5291921at2"/>
<dbReference type="AlphaFoldDB" id="Q0VLU3"/>
<keyword evidence="1" id="KW-0812">Transmembrane</keyword>
<keyword evidence="3" id="KW-1185">Reference proteome</keyword>